<evidence type="ECO:0000256" key="1">
    <source>
        <dbReference type="SAM" id="SignalP"/>
    </source>
</evidence>
<dbReference type="AlphaFoldDB" id="A0A062VEV7"/>
<dbReference type="EMBL" id="ARYM01000013">
    <property type="protein sequence ID" value="KCZ97999.1"/>
    <property type="molecule type" value="Genomic_DNA"/>
</dbReference>
<gene>
    <name evidence="2" type="ORF">HPO_11813</name>
</gene>
<accession>A0A062VEV7</accession>
<keyword evidence="1" id="KW-0732">Signal</keyword>
<dbReference type="OrthoDB" id="7620305at2"/>
<evidence type="ECO:0000313" key="2">
    <source>
        <dbReference type="EMBL" id="KCZ97999.1"/>
    </source>
</evidence>
<dbReference type="STRING" id="1280954.HPO_11813"/>
<keyword evidence="3" id="KW-1185">Reference proteome</keyword>
<feature type="signal peptide" evidence="1">
    <location>
        <begin position="1"/>
        <end position="21"/>
    </location>
</feature>
<protein>
    <recommendedName>
        <fullName evidence="4">Lipoprotein</fullName>
    </recommendedName>
</protein>
<evidence type="ECO:0008006" key="4">
    <source>
        <dbReference type="Google" id="ProtNLM"/>
    </source>
</evidence>
<comment type="caution">
    <text evidence="2">The sequence shown here is derived from an EMBL/GenBank/DDBJ whole genome shotgun (WGS) entry which is preliminary data.</text>
</comment>
<reference evidence="2 3" key="1">
    <citation type="journal article" date="2014" name="Antonie Van Leeuwenhoek">
        <title>Hyphomonas beringensis sp. nov. and Hyphomonas chukchiensis sp. nov., isolated from surface seawater of the Bering Sea and Chukchi Sea.</title>
        <authorList>
            <person name="Li C."/>
            <person name="Lai Q."/>
            <person name="Li G."/>
            <person name="Dong C."/>
            <person name="Wang J."/>
            <person name="Liao Y."/>
            <person name="Shao Z."/>
        </authorList>
    </citation>
    <scope>NUCLEOTIDE SEQUENCE [LARGE SCALE GENOMIC DNA]</scope>
    <source>
        <strain evidence="2 3">PS728</strain>
    </source>
</reference>
<proteinExistence type="predicted"/>
<feature type="chain" id="PRO_5001618988" description="Lipoprotein" evidence="1">
    <location>
        <begin position="22"/>
        <end position="137"/>
    </location>
</feature>
<organism evidence="2 3">
    <name type="scientific">Hyphomonas polymorpha PS728</name>
    <dbReference type="NCBI Taxonomy" id="1280954"/>
    <lineage>
        <taxon>Bacteria</taxon>
        <taxon>Pseudomonadati</taxon>
        <taxon>Pseudomonadota</taxon>
        <taxon>Alphaproteobacteria</taxon>
        <taxon>Hyphomonadales</taxon>
        <taxon>Hyphomonadaceae</taxon>
        <taxon>Hyphomonas</taxon>
    </lineage>
</organism>
<dbReference type="RefSeq" id="WP_035598918.1">
    <property type="nucleotide sequence ID" value="NZ_ARYM01000013.1"/>
</dbReference>
<evidence type="ECO:0000313" key="3">
    <source>
        <dbReference type="Proteomes" id="UP000027100"/>
    </source>
</evidence>
<name>A0A062VEV7_9PROT</name>
<sequence>MKLAYMFALLGTGFAPLAAQAQPASSPVGVWVGGDDIANCARGPLTLFMSDGVVAIFTSESGDLHSLGVWAMDGSTLTMTHNDLPLTASGESKPAISLEVVKLSDTVFTTRNSEGQERARVRCSDIEIGHGEAHGGH</sequence>
<dbReference type="Proteomes" id="UP000027100">
    <property type="component" value="Unassembled WGS sequence"/>
</dbReference>